<dbReference type="OrthoDB" id="10053364at2759"/>
<proteinExistence type="predicted"/>
<reference evidence="1" key="1">
    <citation type="submission" date="2021-02" db="EMBL/GenBank/DDBJ databases">
        <authorList>
            <person name="Nowell W R."/>
        </authorList>
    </citation>
    <scope>NUCLEOTIDE SEQUENCE</scope>
</reference>
<organism evidence="1 4">
    <name type="scientific">Adineta steineri</name>
    <dbReference type="NCBI Taxonomy" id="433720"/>
    <lineage>
        <taxon>Eukaryota</taxon>
        <taxon>Metazoa</taxon>
        <taxon>Spiralia</taxon>
        <taxon>Gnathifera</taxon>
        <taxon>Rotifera</taxon>
        <taxon>Eurotatoria</taxon>
        <taxon>Bdelloidea</taxon>
        <taxon>Adinetida</taxon>
        <taxon>Adinetidae</taxon>
        <taxon>Adineta</taxon>
    </lineage>
</organism>
<evidence type="ECO:0000313" key="1">
    <source>
        <dbReference type="EMBL" id="CAF0980429.1"/>
    </source>
</evidence>
<dbReference type="Proteomes" id="UP000663877">
    <property type="component" value="Unassembled WGS sequence"/>
</dbReference>
<dbReference type="EMBL" id="CAJNOM010000079">
    <property type="protein sequence ID" value="CAF0997918.1"/>
    <property type="molecule type" value="Genomic_DNA"/>
</dbReference>
<evidence type="ECO:0000313" key="2">
    <source>
        <dbReference type="EMBL" id="CAF0997918.1"/>
    </source>
</evidence>
<sequence>MKSSIINQCLIFVKKGRRLSNNILKSFECIRTYQWNKTILNIMERSIENDQKISSKSTNLYNCLLKQDDLDKTHKIIHIQFFLKDVQNGQQLSKTITDHLTNNLKVNDQTNIEHTIKIFHNLVVNTGRLDNEILEYF</sequence>
<keyword evidence="3" id="KW-1185">Reference proteome</keyword>
<protein>
    <submittedName>
        <fullName evidence="1">Uncharacterized protein</fullName>
    </submittedName>
</protein>
<dbReference type="AlphaFoldDB" id="A0A814FEX4"/>
<name>A0A814FEX4_9BILA</name>
<evidence type="ECO:0000313" key="4">
    <source>
        <dbReference type="Proteomes" id="UP000663877"/>
    </source>
</evidence>
<comment type="caution">
    <text evidence="1">The sequence shown here is derived from an EMBL/GenBank/DDBJ whole genome shotgun (WGS) entry which is preliminary data.</text>
</comment>
<gene>
    <name evidence="1" type="ORF">BJG266_LOCUS14838</name>
    <name evidence="2" type="ORF">QVE165_LOCUS14763</name>
</gene>
<dbReference type="Proteomes" id="UP000663832">
    <property type="component" value="Unassembled WGS sequence"/>
</dbReference>
<dbReference type="EMBL" id="CAJNOI010000063">
    <property type="protein sequence ID" value="CAF0980429.1"/>
    <property type="molecule type" value="Genomic_DNA"/>
</dbReference>
<accession>A0A814FEX4</accession>
<evidence type="ECO:0000313" key="3">
    <source>
        <dbReference type="Proteomes" id="UP000663832"/>
    </source>
</evidence>